<keyword evidence="2" id="KW-1185">Reference proteome</keyword>
<reference evidence="1 2" key="2">
    <citation type="submission" date="2024-11" db="EMBL/GenBank/DDBJ databases">
        <title>Using genomics to understand microbial adaptation to soil warming.</title>
        <authorList>
            <person name="Deangelis K.M. PhD."/>
        </authorList>
    </citation>
    <scope>NUCLEOTIDE SEQUENCE [LARGE SCALE GENOMIC DNA]</scope>
    <source>
        <strain evidence="1 2">GAS97</strain>
    </source>
</reference>
<comment type="caution">
    <text evidence="1">The sequence shown here is derived from an EMBL/GenBank/DDBJ whole genome shotgun (WGS) entry which is preliminary data.</text>
</comment>
<proteinExistence type="predicted"/>
<gene>
    <name evidence="1" type="ORF">ABH943_002387</name>
</gene>
<name>A0ABW8MFB9_9BURK</name>
<evidence type="ECO:0000313" key="2">
    <source>
        <dbReference type="Proteomes" id="UP001620514"/>
    </source>
</evidence>
<protein>
    <submittedName>
        <fullName evidence="1">Uncharacterized protein</fullName>
    </submittedName>
</protein>
<dbReference type="Proteomes" id="UP001620514">
    <property type="component" value="Unassembled WGS sequence"/>
</dbReference>
<accession>A0ABW8MFB9</accession>
<reference evidence="1 2" key="1">
    <citation type="submission" date="2024-10" db="EMBL/GenBank/DDBJ databases">
        <authorList>
            <person name="Deangelis K."/>
            <person name="Huntemann M."/>
            <person name="Clum A."/>
            <person name="Wang J."/>
            <person name="Palaniappan K."/>
            <person name="Ritter S."/>
            <person name="Chen I.-M."/>
            <person name="Stamatis D."/>
            <person name="Reddy T."/>
            <person name="O'Malley R."/>
            <person name="Daum C."/>
            <person name="Ng V."/>
            <person name="Ivanova N."/>
            <person name="Kyrpides N."/>
            <person name="Woyke T."/>
        </authorList>
    </citation>
    <scope>NUCLEOTIDE SEQUENCE [LARGE SCALE GENOMIC DNA]</scope>
    <source>
        <strain evidence="1 2">GAS97</strain>
    </source>
</reference>
<dbReference type="EMBL" id="JBIYDN010000006">
    <property type="protein sequence ID" value="MFK4442371.1"/>
    <property type="molecule type" value="Genomic_DNA"/>
</dbReference>
<dbReference type="RefSeq" id="WP_404606596.1">
    <property type="nucleotide sequence ID" value="NZ_JBIYDN010000006.1"/>
</dbReference>
<sequence length="169" mass="18033">MSKTMPDPASQETARLVLQMDAAISAFRAGLRSGVQALDAAAQIVTRVSPLSGSVPASGIRRTERRVPHRPNKVELAMLTALADTYGAEMLTNSSLGYVLRLFARDGGVALGQRVLFGESASDQQLSMMLTAARIALTHISMTFPDAFFEEANALIVGFRPRPPAGSTE</sequence>
<evidence type="ECO:0000313" key="1">
    <source>
        <dbReference type="EMBL" id="MFK4442371.1"/>
    </source>
</evidence>
<organism evidence="1 2">
    <name type="scientific">Caballeronia udeis</name>
    <dbReference type="NCBI Taxonomy" id="1232866"/>
    <lineage>
        <taxon>Bacteria</taxon>
        <taxon>Pseudomonadati</taxon>
        <taxon>Pseudomonadota</taxon>
        <taxon>Betaproteobacteria</taxon>
        <taxon>Burkholderiales</taxon>
        <taxon>Burkholderiaceae</taxon>
        <taxon>Caballeronia</taxon>
    </lineage>
</organism>